<name>A0AAN6U5D8_9PEZI</name>
<protein>
    <submittedName>
        <fullName evidence="1">Uncharacterized protein</fullName>
    </submittedName>
</protein>
<dbReference type="RefSeq" id="XP_062650235.1">
    <property type="nucleotide sequence ID" value="XM_062787951.1"/>
</dbReference>
<evidence type="ECO:0000313" key="2">
    <source>
        <dbReference type="Proteomes" id="UP001302602"/>
    </source>
</evidence>
<reference evidence="1" key="1">
    <citation type="journal article" date="2023" name="Mol. Phylogenet. Evol.">
        <title>Genome-scale phylogeny and comparative genomics of the fungal order Sordariales.</title>
        <authorList>
            <person name="Hensen N."/>
            <person name="Bonometti L."/>
            <person name="Westerberg I."/>
            <person name="Brannstrom I.O."/>
            <person name="Guillou S."/>
            <person name="Cros-Aarteil S."/>
            <person name="Calhoun S."/>
            <person name="Haridas S."/>
            <person name="Kuo A."/>
            <person name="Mondo S."/>
            <person name="Pangilinan J."/>
            <person name="Riley R."/>
            <person name="LaButti K."/>
            <person name="Andreopoulos B."/>
            <person name="Lipzen A."/>
            <person name="Chen C."/>
            <person name="Yan M."/>
            <person name="Daum C."/>
            <person name="Ng V."/>
            <person name="Clum A."/>
            <person name="Steindorff A."/>
            <person name="Ohm R.A."/>
            <person name="Martin F."/>
            <person name="Silar P."/>
            <person name="Natvig D.O."/>
            <person name="Lalanne C."/>
            <person name="Gautier V."/>
            <person name="Ament-Velasquez S.L."/>
            <person name="Kruys A."/>
            <person name="Hutchinson M.I."/>
            <person name="Powell A.J."/>
            <person name="Barry K."/>
            <person name="Miller A.N."/>
            <person name="Grigoriev I.V."/>
            <person name="Debuchy R."/>
            <person name="Gladieux P."/>
            <person name="Hiltunen Thoren M."/>
            <person name="Johannesson H."/>
        </authorList>
    </citation>
    <scope>NUCLEOTIDE SEQUENCE</scope>
    <source>
        <strain evidence="1">CBS 731.68</strain>
    </source>
</reference>
<dbReference type="AlphaFoldDB" id="A0AAN6U5D8"/>
<dbReference type="Proteomes" id="UP001302602">
    <property type="component" value="Unassembled WGS sequence"/>
</dbReference>
<dbReference type="EMBL" id="MU853225">
    <property type="protein sequence ID" value="KAK4126464.1"/>
    <property type="molecule type" value="Genomic_DNA"/>
</dbReference>
<feature type="non-terminal residue" evidence="1">
    <location>
        <position position="1"/>
    </location>
</feature>
<dbReference type="GeneID" id="87824721"/>
<proteinExistence type="predicted"/>
<sequence length="50" mass="5370">EGSMTFITPRGNEIRDCAFPTDGMGLPQPRGAFCCAEGRCFQEGLGARCD</sequence>
<reference evidence="1" key="2">
    <citation type="submission" date="2023-05" db="EMBL/GenBank/DDBJ databases">
        <authorList>
            <consortium name="Lawrence Berkeley National Laboratory"/>
            <person name="Steindorff A."/>
            <person name="Hensen N."/>
            <person name="Bonometti L."/>
            <person name="Westerberg I."/>
            <person name="Brannstrom I.O."/>
            <person name="Guillou S."/>
            <person name="Cros-Aarteil S."/>
            <person name="Calhoun S."/>
            <person name="Haridas S."/>
            <person name="Kuo A."/>
            <person name="Mondo S."/>
            <person name="Pangilinan J."/>
            <person name="Riley R."/>
            <person name="Labutti K."/>
            <person name="Andreopoulos B."/>
            <person name="Lipzen A."/>
            <person name="Chen C."/>
            <person name="Yanf M."/>
            <person name="Daum C."/>
            <person name="Ng V."/>
            <person name="Clum A."/>
            <person name="Ohm R."/>
            <person name="Martin F."/>
            <person name="Silar P."/>
            <person name="Natvig D."/>
            <person name="Lalanne C."/>
            <person name="Gautier V."/>
            <person name="Ament-Velasquez S.L."/>
            <person name="Kruys A."/>
            <person name="Hutchinson M.I."/>
            <person name="Powell A.J."/>
            <person name="Barry K."/>
            <person name="Miller A.N."/>
            <person name="Grigoriev I.V."/>
            <person name="Debuchy R."/>
            <person name="Gladieux P."/>
            <person name="Thoren M.H."/>
            <person name="Johannesson H."/>
        </authorList>
    </citation>
    <scope>NUCLEOTIDE SEQUENCE</scope>
    <source>
        <strain evidence="1">CBS 731.68</strain>
    </source>
</reference>
<keyword evidence="2" id="KW-1185">Reference proteome</keyword>
<feature type="non-terminal residue" evidence="1">
    <location>
        <position position="50"/>
    </location>
</feature>
<organism evidence="1 2">
    <name type="scientific">Parathielavia appendiculata</name>
    <dbReference type="NCBI Taxonomy" id="2587402"/>
    <lineage>
        <taxon>Eukaryota</taxon>
        <taxon>Fungi</taxon>
        <taxon>Dikarya</taxon>
        <taxon>Ascomycota</taxon>
        <taxon>Pezizomycotina</taxon>
        <taxon>Sordariomycetes</taxon>
        <taxon>Sordariomycetidae</taxon>
        <taxon>Sordariales</taxon>
        <taxon>Chaetomiaceae</taxon>
        <taxon>Parathielavia</taxon>
    </lineage>
</organism>
<gene>
    <name evidence="1" type="ORF">N657DRAFT_556948</name>
</gene>
<evidence type="ECO:0000313" key="1">
    <source>
        <dbReference type="EMBL" id="KAK4126464.1"/>
    </source>
</evidence>
<comment type="caution">
    <text evidence="1">The sequence shown here is derived from an EMBL/GenBank/DDBJ whole genome shotgun (WGS) entry which is preliminary data.</text>
</comment>
<accession>A0AAN6U5D8</accession>